<feature type="repeat" description="WD" evidence="3">
    <location>
        <begin position="959"/>
        <end position="1000"/>
    </location>
</feature>
<dbReference type="HOGENOM" id="CLU_299516_0_0_0"/>
<evidence type="ECO:0000256" key="1">
    <source>
        <dbReference type="ARBA" id="ARBA00022574"/>
    </source>
</evidence>
<organism evidence="7 8">
    <name type="scientific">Roseiflexus castenholzii (strain DSM 13941 / HLO8)</name>
    <dbReference type="NCBI Taxonomy" id="383372"/>
    <lineage>
        <taxon>Bacteria</taxon>
        <taxon>Bacillati</taxon>
        <taxon>Chloroflexota</taxon>
        <taxon>Chloroflexia</taxon>
        <taxon>Chloroflexales</taxon>
        <taxon>Roseiflexineae</taxon>
        <taxon>Roseiflexaceae</taxon>
        <taxon>Roseiflexus</taxon>
    </lineage>
</organism>
<keyword evidence="1 3" id="KW-0853">WD repeat</keyword>
<dbReference type="Gene3D" id="1.10.510.10">
    <property type="entry name" value="Transferase(Phosphotransferase) domain 1"/>
    <property type="match status" value="1"/>
</dbReference>
<dbReference type="InterPro" id="IPR001680">
    <property type="entry name" value="WD40_rpt"/>
</dbReference>
<dbReference type="PRINTS" id="PR00320">
    <property type="entry name" value="GPROTEINBRPT"/>
</dbReference>
<keyword evidence="5" id="KW-0472">Membrane</keyword>
<evidence type="ECO:0000259" key="6">
    <source>
        <dbReference type="PROSITE" id="PS50011"/>
    </source>
</evidence>
<dbReference type="PROSITE" id="PS00678">
    <property type="entry name" value="WD_REPEATS_1"/>
    <property type="match status" value="4"/>
</dbReference>
<dbReference type="STRING" id="383372.Rcas_3489"/>
<protein>
    <submittedName>
        <fullName evidence="7">Serine/threonine protein kinase with WD40 repeats</fullName>
    </submittedName>
</protein>
<dbReference type="eggNOG" id="COG0515">
    <property type="taxonomic scope" value="Bacteria"/>
</dbReference>
<dbReference type="SUPFAM" id="SSF56112">
    <property type="entry name" value="Protein kinase-like (PK-like)"/>
    <property type="match status" value="1"/>
</dbReference>
<name>A7NPP3_ROSCS</name>
<dbReference type="RefSeq" id="WP_012121962.1">
    <property type="nucleotide sequence ID" value="NC_009767.1"/>
</dbReference>
<dbReference type="InterPro" id="IPR011047">
    <property type="entry name" value="Quinoprotein_ADH-like_sf"/>
</dbReference>
<evidence type="ECO:0000313" key="8">
    <source>
        <dbReference type="Proteomes" id="UP000000263"/>
    </source>
</evidence>
<dbReference type="SMART" id="SM00220">
    <property type="entry name" value="S_TKc"/>
    <property type="match status" value="1"/>
</dbReference>
<keyword evidence="5" id="KW-1133">Transmembrane helix</keyword>
<dbReference type="PANTHER" id="PTHR19848:SF8">
    <property type="entry name" value="F-BOX AND WD REPEAT DOMAIN CONTAINING 7"/>
    <property type="match status" value="1"/>
</dbReference>
<dbReference type="Pfam" id="PF00400">
    <property type="entry name" value="WD40"/>
    <property type="match status" value="8"/>
</dbReference>
<dbReference type="CDD" id="cd00200">
    <property type="entry name" value="WD40"/>
    <property type="match status" value="1"/>
</dbReference>
<dbReference type="InterPro" id="IPR020472">
    <property type="entry name" value="WD40_PAC1"/>
</dbReference>
<dbReference type="PROSITE" id="PS50011">
    <property type="entry name" value="PROTEIN_KINASE_DOM"/>
    <property type="match status" value="1"/>
</dbReference>
<dbReference type="InterPro" id="IPR015943">
    <property type="entry name" value="WD40/YVTN_repeat-like_dom_sf"/>
</dbReference>
<keyword evidence="8" id="KW-1185">Reference proteome</keyword>
<feature type="repeat" description="WD" evidence="3">
    <location>
        <begin position="483"/>
        <end position="525"/>
    </location>
</feature>
<keyword evidence="7" id="KW-0723">Serine/threonine-protein kinase</keyword>
<dbReference type="AlphaFoldDB" id="A7NPP3"/>
<dbReference type="EMBL" id="CP000804">
    <property type="protein sequence ID" value="ABU59539.1"/>
    <property type="molecule type" value="Genomic_DNA"/>
</dbReference>
<keyword evidence="7" id="KW-0418">Kinase</keyword>
<evidence type="ECO:0000313" key="7">
    <source>
        <dbReference type="EMBL" id="ABU59539.1"/>
    </source>
</evidence>
<gene>
    <name evidence="7" type="ordered locus">Rcas_3489</name>
</gene>
<dbReference type="Proteomes" id="UP000000263">
    <property type="component" value="Chromosome"/>
</dbReference>
<feature type="region of interest" description="Disordered" evidence="4">
    <location>
        <begin position="393"/>
        <end position="425"/>
    </location>
</feature>
<evidence type="ECO:0000256" key="4">
    <source>
        <dbReference type="SAM" id="MobiDB-lite"/>
    </source>
</evidence>
<feature type="repeat" description="WD" evidence="3">
    <location>
        <begin position="915"/>
        <end position="956"/>
    </location>
</feature>
<feature type="repeat" description="WD" evidence="3">
    <location>
        <begin position="526"/>
        <end position="567"/>
    </location>
</feature>
<feature type="domain" description="Protein kinase" evidence="6">
    <location>
        <begin position="1"/>
        <end position="258"/>
    </location>
</feature>
<dbReference type="GO" id="GO:0004674">
    <property type="term" value="F:protein serine/threonine kinase activity"/>
    <property type="evidence" value="ECO:0007669"/>
    <property type="project" value="UniProtKB-KW"/>
</dbReference>
<dbReference type="KEGG" id="rca:Rcas_3489"/>
<sequence length="1039" mass="109158">MSSGEQVIRDRYRVIYTVDERPGVKIYRCRDDQSGELLLVAGFAPPEGALSDLDILAKQIAAVRHEALLPLRDHFAEGALYYMVCADPGGQDVERAIRARGGPLPETDVLTQATRLLLLLEHLHNQRPPLFLGDLAVVDVWVNDKGSFLITPFTLATPIGQSPSPYRAPELSRPDAEPTTVSDVYTIGALMYHALTGWAPPTPAQQEAGMPLAGPRSLNPHISPLVEQVLLRALQLRPVNRFQQAREMRIALETAQMMGGRSLGLGPDVLTHATPSPPYEEQPQQTAENVVHAAPGIAPPAAPAPVPVASVAPPPAAPAPYPPPGYPTGYAPAPPRQGLSTGCLVTSAVLLTVAAIGVCLAIAVFLPGSPLRQMLGMSGAAAAPTLAPTEASPAATVAPTATSAANVEPTVPPPTPIPANGSSAPGPDAISPQNVTAITATRQLSMSVFGPVAYSPDGRLLAVGISEAVSLHDATTLDDLGTWFDHTGKITSLAWSADSTLLASGASDDNEIRIWDVSTGRVVRRLSGHTGWIRSIAFAPNGTLLASGSTDQTVRIWDAATGQLLATLSGHTGFIGGVVFSPDSTTLASASRDGSVRLWDVASGREISGFNFRTPLDPDTNLRYWATGVAFSPDGKALAVGSTEGVVYLLDAATGQVIHQLRGHTNWIVIRGLAFAPDGKTLYSAGLDATVRIWDVERGVQTGVLDVHRLDIFSIAISPNGERLASVSDQEGRMIVWDLTQQRPDMNLRIGLGLVTSLVFSPDSEVLGAVGYNGIIQLRLLANDQIRQFAGSSTSVQSLAFLPNGRLATITEQDTVVILDFLRETSSDLTGSTGDPLCIAADPGGKVVAAGANDGTVAIWNGADGQFLRSLKTDLPAVFLVAVSDDGAFVAAAGTPNDPRIEIWRVADGQRVQTLSGMQNSITSIAFQPRGTLFAATGTDGVLRMWNYRTGASERNIKAAPENGWFTALAFSPDGAILATGTPTGVVQFWNPANGAEMAQVQQQFGVLALTFSPDGAQLAAAGRDAGVTLYRAVRSGSS</sequence>
<dbReference type="PROSITE" id="PS50294">
    <property type="entry name" value="WD_REPEATS_REGION"/>
    <property type="match status" value="5"/>
</dbReference>
<evidence type="ECO:0000256" key="3">
    <source>
        <dbReference type="PROSITE-ProRule" id="PRU00221"/>
    </source>
</evidence>
<dbReference type="SMART" id="SM00320">
    <property type="entry name" value="WD40"/>
    <property type="match status" value="13"/>
</dbReference>
<feature type="repeat" description="WD" evidence="3">
    <location>
        <begin position="670"/>
        <end position="704"/>
    </location>
</feature>
<dbReference type="InterPro" id="IPR019775">
    <property type="entry name" value="WD40_repeat_CS"/>
</dbReference>
<dbReference type="eggNOG" id="COG2319">
    <property type="taxonomic scope" value="Bacteria"/>
</dbReference>
<dbReference type="InterPro" id="IPR000719">
    <property type="entry name" value="Prot_kinase_dom"/>
</dbReference>
<dbReference type="Gene3D" id="2.130.10.10">
    <property type="entry name" value="YVTN repeat-like/Quinoprotein amine dehydrogenase"/>
    <property type="match status" value="5"/>
</dbReference>
<feature type="repeat" description="WD" evidence="3">
    <location>
        <begin position="568"/>
        <end position="609"/>
    </location>
</feature>
<dbReference type="SUPFAM" id="SSF50978">
    <property type="entry name" value="WD40 repeat-like"/>
    <property type="match status" value="1"/>
</dbReference>
<dbReference type="PANTHER" id="PTHR19848">
    <property type="entry name" value="WD40 REPEAT PROTEIN"/>
    <property type="match status" value="1"/>
</dbReference>
<dbReference type="PROSITE" id="PS50082">
    <property type="entry name" value="WD_REPEATS_2"/>
    <property type="match status" value="7"/>
</dbReference>
<keyword evidence="7" id="KW-0808">Transferase</keyword>
<dbReference type="InterPro" id="IPR036322">
    <property type="entry name" value="WD40_repeat_dom_sf"/>
</dbReference>
<accession>A7NPP3</accession>
<feature type="transmembrane region" description="Helical" evidence="5">
    <location>
        <begin position="344"/>
        <end position="366"/>
    </location>
</feature>
<dbReference type="SUPFAM" id="SSF50998">
    <property type="entry name" value="Quinoprotein alcohol dehydrogenase-like"/>
    <property type="match status" value="1"/>
</dbReference>
<keyword evidence="2" id="KW-0677">Repeat</keyword>
<dbReference type="InterPro" id="IPR011009">
    <property type="entry name" value="Kinase-like_dom_sf"/>
</dbReference>
<keyword evidence="5" id="KW-0812">Transmembrane</keyword>
<feature type="compositionally biased region" description="Low complexity" evidence="4">
    <location>
        <begin position="393"/>
        <end position="405"/>
    </location>
</feature>
<dbReference type="OrthoDB" id="135039at2"/>
<proteinExistence type="predicted"/>
<reference evidence="7 8" key="1">
    <citation type="submission" date="2007-08" db="EMBL/GenBank/DDBJ databases">
        <title>Complete sequence of Roseiflexus castenholzii DSM 13941.</title>
        <authorList>
            <consortium name="US DOE Joint Genome Institute"/>
            <person name="Copeland A."/>
            <person name="Lucas S."/>
            <person name="Lapidus A."/>
            <person name="Barry K."/>
            <person name="Glavina del Rio T."/>
            <person name="Dalin E."/>
            <person name="Tice H."/>
            <person name="Pitluck S."/>
            <person name="Thompson L.S."/>
            <person name="Brettin T."/>
            <person name="Bruce D."/>
            <person name="Detter J.C."/>
            <person name="Han C."/>
            <person name="Tapia R."/>
            <person name="Schmutz J."/>
            <person name="Larimer F."/>
            <person name="Land M."/>
            <person name="Hauser L."/>
            <person name="Kyrpides N."/>
            <person name="Mikhailova N."/>
            <person name="Bryant D.A."/>
            <person name="Hanada S."/>
            <person name="Tsukatani Y."/>
            <person name="Richardson P."/>
        </authorList>
    </citation>
    <scope>NUCLEOTIDE SEQUENCE [LARGE SCALE GENOMIC DNA]</scope>
    <source>
        <strain evidence="8">DSM 13941 / HLO8</strain>
    </source>
</reference>
<dbReference type="GO" id="GO:0005524">
    <property type="term" value="F:ATP binding"/>
    <property type="evidence" value="ECO:0007669"/>
    <property type="project" value="InterPro"/>
</dbReference>
<evidence type="ECO:0000256" key="2">
    <source>
        <dbReference type="ARBA" id="ARBA00022737"/>
    </source>
</evidence>
<feature type="repeat" description="WD" evidence="3">
    <location>
        <begin position="829"/>
        <end position="870"/>
    </location>
</feature>
<evidence type="ECO:0000256" key="5">
    <source>
        <dbReference type="SAM" id="Phobius"/>
    </source>
</evidence>